<dbReference type="OrthoDB" id="136796at2"/>
<feature type="transmembrane region" description="Helical" evidence="1">
    <location>
        <begin position="200"/>
        <end position="223"/>
    </location>
</feature>
<feature type="transmembrane region" description="Helical" evidence="1">
    <location>
        <begin position="433"/>
        <end position="455"/>
    </location>
</feature>
<feature type="transmembrane region" description="Helical" evidence="1">
    <location>
        <begin position="259"/>
        <end position="280"/>
    </location>
</feature>
<keyword evidence="1" id="KW-0472">Membrane</keyword>
<feature type="transmembrane region" description="Helical" evidence="1">
    <location>
        <begin position="561"/>
        <end position="584"/>
    </location>
</feature>
<dbReference type="AlphaFoldDB" id="A0A0P6XZY3"/>
<sequence>MVFKRLAQVGLGLVGLSIVLFLGNLLSLRLFGPTQQIDIGNWGDQNSFAGGFEQEQNSQGETYRWTQAQAWIRLQGLNSANPRLLSLQVGGVPPRLPLSATLQISTLNASVVLPLAQTARNYQLLIPATNQQDWQVELRVPTQQVLPDPRFLGIRLDHVQLQTPSNVWASSTWQLLLVQVAIVSSLIGLLLLLKADKLTIAGLSLLSIGSLNLITGKFVLVAWAWQLRLLIVMLAATLIICCLRSLIQSQIRPLLSKQEYRYLIIFSVITFFIPLISILFPNFGSHDRLIHADRLDQVAQGSGLLLDKLYEFQGRETITPTTFYLLALPLKLLLQNNGVIIEGLYTFLHASSGLLVAIILLRWKVRPSIALAAMIFISAMPLQLTILWWGFAPQIVGQWLVLLFLASLSFQATPQPNLWTIGLVSLALWMHNGVALLTGVWLASYWVLGFVFDVAQRKHYRAWLICLIGISLFGLLAIYIDLFTTTGTTQAQPMRITTQLTAVINGLSASFAPFGIIFIATVFLLPFIKLEKSLKLLFLASILTFFGFISIDLLLGVQVRYGYFIVPFLLMLSLIFIDQCLFVVKYVDYGLIILALIIYGSSLAAWYDAIVLGVKPSLLGLTH</sequence>
<dbReference type="EMBL" id="LGKP01000024">
    <property type="protein sequence ID" value="KPL85681.1"/>
    <property type="molecule type" value="Genomic_DNA"/>
</dbReference>
<dbReference type="RefSeq" id="WP_054535407.1">
    <property type="nucleotide sequence ID" value="NZ_LGKP01000024.1"/>
</dbReference>
<keyword evidence="1" id="KW-0812">Transmembrane</keyword>
<keyword evidence="1" id="KW-1133">Transmembrane helix</keyword>
<keyword evidence="3" id="KW-1185">Reference proteome</keyword>
<feature type="transmembrane region" description="Helical" evidence="1">
    <location>
        <begin position="369"/>
        <end position="389"/>
    </location>
</feature>
<feature type="transmembrane region" description="Helical" evidence="1">
    <location>
        <begin position="591"/>
        <end position="614"/>
    </location>
</feature>
<feature type="transmembrane region" description="Helical" evidence="1">
    <location>
        <begin position="173"/>
        <end position="193"/>
    </location>
</feature>
<evidence type="ECO:0000313" key="2">
    <source>
        <dbReference type="EMBL" id="KPL85681.1"/>
    </source>
</evidence>
<feature type="transmembrane region" description="Helical" evidence="1">
    <location>
        <begin position="462"/>
        <end position="480"/>
    </location>
</feature>
<accession>A0A0P6XZY3</accession>
<evidence type="ECO:0000313" key="3">
    <source>
        <dbReference type="Proteomes" id="UP000050277"/>
    </source>
</evidence>
<evidence type="ECO:0000256" key="1">
    <source>
        <dbReference type="SAM" id="Phobius"/>
    </source>
</evidence>
<name>A0A0P6XZY3_9CHLR</name>
<dbReference type="STRING" id="70996.SE18_15660"/>
<feature type="transmembrane region" description="Helical" evidence="1">
    <location>
        <begin position="229"/>
        <end position="247"/>
    </location>
</feature>
<gene>
    <name evidence="2" type="ORF">SE18_15660</name>
</gene>
<feature type="transmembrane region" description="Helical" evidence="1">
    <location>
        <begin position="536"/>
        <end position="555"/>
    </location>
</feature>
<feature type="transmembrane region" description="Helical" evidence="1">
    <location>
        <begin position="346"/>
        <end position="363"/>
    </location>
</feature>
<proteinExistence type="predicted"/>
<comment type="caution">
    <text evidence="2">The sequence shown here is derived from an EMBL/GenBank/DDBJ whole genome shotgun (WGS) entry which is preliminary data.</text>
</comment>
<organism evidence="2 3">
    <name type="scientific">Herpetosiphon geysericola</name>
    <dbReference type="NCBI Taxonomy" id="70996"/>
    <lineage>
        <taxon>Bacteria</taxon>
        <taxon>Bacillati</taxon>
        <taxon>Chloroflexota</taxon>
        <taxon>Chloroflexia</taxon>
        <taxon>Herpetosiphonales</taxon>
        <taxon>Herpetosiphonaceae</taxon>
        <taxon>Herpetosiphon</taxon>
    </lineage>
</organism>
<feature type="transmembrane region" description="Helical" evidence="1">
    <location>
        <begin position="500"/>
        <end position="524"/>
    </location>
</feature>
<reference evidence="2 3" key="1">
    <citation type="submission" date="2015-07" db="EMBL/GenBank/DDBJ databases">
        <title>Whole genome sequence of Herpetosiphon geysericola DSM 7119.</title>
        <authorList>
            <person name="Hemp J."/>
            <person name="Ward L.M."/>
            <person name="Pace L.A."/>
            <person name="Fischer W.W."/>
        </authorList>
    </citation>
    <scope>NUCLEOTIDE SEQUENCE [LARGE SCALE GENOMIC DNA]</scope>
    <source>
        <strain evidence="2 3">DSM 7119</strain>
    </source>
</reference>
<dbReference type="Proteomes" id="UP000050277">
    <property type="component" value="Unassembled WGS sequence"/>
</dbReference>
<protein>
    <submittedName>
        <fullName evidence="2">Uncharacterized protein</fullName>
    </submittedName>
</protein>